<dbReference type="InterPro" id="IPR046496">
    <property type="entry name" value="DUF6589"/>
</dbReference>
<name>A0A4S8L6H6_DENBC</name>
<proteinExistence type="predicted"/>
<dbReference type="AlphaFoldDB" id="A0A4S8L6H6"/>
<feature type="region of interest" description="Disordered" evidence="1">
    <location>
        <begin position="799"/>
        <end position="819"/>
    </location>
</feature>
<reference evidence="3 4" key="1">
    <citation type="journal article" date="2019" name="Nat. Ecol. Evol.">
        <title>Megaphylogeny resolves global patterns of mushroom evolution.</title>
        <authorList>
            <person name="Varga T."/>
            <person name="Krizsan K."/>
            <person name="Foldi C."/>
            <person name="Dima B."/>
            <person name="Sanchez-Garcia M."/>
            <person name="Sanchez-Ramirez S."/>
            <person name="Szollosi G.J."/>
            <person name="Szarkandi J.G."/>
            <person name="Papp V."/>
            <person name="Albert L."/>
            <person name="Andreopoulos W."/>
            <person name="Angelini C."/>
            <person name="Antonin V."/>
            <person name="Barry K.W."/>
            <person name="Bougher N.L."/>
            <person name="Buchanan P."/>
            <person name="Buyck B."/>
            <person name="Bense V."/>
            <person name="Catcheside P."/>
            <person name="Chovatia M."/>
            <person name="Cooper J."/>
            <person name="Damon W."/>
            <person name="Desjardin D."/>
            <person name="Finy P."/>
            <person name="Geml J."/>
            <person name="Haridas S."/>
            <person name="Hughes K."/>
            <person name="Justo A."/>
            <person name="Karasinski D."/>
            <person name="Kautmanova I."/>
            <person name="Kiss B."/>
            <person name="Kocsube S."/>
            <person name="Kotiranta H."/>
            <person name="LaButti K.M."/>
            <person name="Lechner B.E."/>
            <person name="Liimatainen K."/>
            <person name="Lipzen A."/>
            <person name="Lukacs Z."/>
            <person name="Mihaltcheva S."/>
            <person name="Morgado L.N."/>
            <person name="Niskanen T."/>
            <person name="Noordeloos M.E."/>
            <person name="Ohm R.A."/>
            <person name="Ortiz-Santana B."/>
            <person name="Ovrebo C."/>
            <person name="Racz N."/>
            <person name="Riley R."/>
            <person name="Savchenko A."/>
            <person name="Shiryaev A."/>
            <person name="Soop K."/>
            <person name="Spirin V."/>
            <person name="Szebenyi C."/>
            <person name="Tomsovsky M."/>
            <person name="Tulloss R.E."/>
            <person name="Uehling J."/>
            <person name="Grigoriev I.V."/>
            <person name="Vagvolgyi C."/>
            <person name="Papp T."/>
            <person name="Martin F.M."/>
            <person name="Miettinen O."/>
            <person name="Hibbett D.S."/>
            <person name="Nagy L.G."/>
        </authorList>
    </citation>
    <scope>NUCLEOTIDE SEQUENCE [LARGE SCALE GENOMIC DNA]</scope>
    <source>
        <strain evidence="3 4">CBS 962.96</strain>
    </source>
</reference>
<keyword evidence="4" id="KW-1185">Reference proteome</keyword>
<dbReference type="Pfam" id="PF20231">
    <property type="entry name" value="DUF6589"/>
    <property type="match status" value="1"/>
</dbReference>
<protein>
    <recommendedName>
        <fullName evidence="2">DUF6589 domain-containing protein</fullName>
    </recommendedName>
</protein>
<evidence type="ECO:0000259" key="2">
    <source>
        <dbReference type="Pfam" id="PF20231"/>
    </source>
</evidence>
<feature type="region of interest" description="Disordered" evidence="1">
    <location>
        <begin position="540"/>
        <end position="569"/>
    </location>
</feature>
<dbReference type="EMBL" id="ML179612">
    <property type="protein sequence ID" value="THU84237.1"/>
    <property type="molecule type" value="Genomic_DNA"/>
</dbReference>
<sequence>MPKDPAETDDMFSTTLDHSKMKSARAAITSFAAQLVKGHLIKSVNITVSKEKGSLHTFTTDKSQSLPDEVFGAETLAQTISILQKDAPLLWDYVFTLATPRSRNRRSRAKNAPEDEKANRANHRPPEIVAAHVISSICFSRNRNAKLLPADNGLLLFACGSNRYLMAHQSRVGSSTSSHTTYKMLEKYAEHDAQVIRKLATSPDSAGILRLDNVQIYVVPRDQRYGNRSHMLIGTAGTFCPLEGFQRGMLDLTEKHQALAEGKRAKFTFHDLYTLIDFNFLTNAAVLVWLEVLLDWVGPLGEAYGSNLREKQRTQGIGTKRRVPRKQTKIFPLPTNSYNETVTKDLHEAIKDFFGHLGQTAESFQPRLILTGGDGLTYERLVQVKNYLQFQEDPFERMDILEPYLEVWHTLWTDLSRIYQAHWVSLTSEDPSALGYGANVTDRKAPGNVNKVDYYAYTDLLEIQLEGHMIDIWGIEFGTDDLIEYFEDLAKQENLPSFEALYIKASRLNSMFGSPDAFHHIIEGDAEEYQAGDCWIPPERDESTMTFGEGTKPKRGPKRHTKAAKEKESVPFTGDETLARSTRLIYDATLSRLATRAVADGDVGCVWECLKTMTFSFAGSSHTKYTGYLLEMICNFELESGPDLRELFFQNWLVCPSGQEHVAGDMFQEHLQDELYQHIQSKNTGFHDKYLRKIIAPNVYRFIRAKKDIHKSHGLTPRHGIHKTPAKTAEKRKLINCYRLEQCHLFRSGRTYEEADRFRVDDLGRGSVSLQTSKLAQWVKDTTWARNLNRNFTAEKLDKEESEVHTFDNPPEGLGADNDVLRDEGFAFDVDGPVNSVIEVETSMDLGLEESDRDSDNGSELSNE</sequence>
<feature type="region of interest" description="Disordered" evidence="1">
    <location>
        <begin position="102"/>
        <end position="121"/>
    </location>
</feature>
<evidence type="ECO:0000256" key="1">
    <source>
        <dbReference type="SAM" id="MobiDB-lite"/>
    </source>
</evidence>
<accession>A0A4S8L6H6</accession>
<feature type="compositionally biased region" description="Basic residues" evidence="1">
    <location>
        <begin position="553"/>
        <end position="562"/>
    </location>
</feature>
<evidence type="ECO:0000313" key="4">
    <source>
        <dbReference type="Proteomes" id="UP000297245"/>
    </source>
</evidence>
<dbReference type="Proteomes" id="UP000297245">
    <property type="component" value="Unassembled WGS sequence"/>
</dbReference>
<evidence type="ECO:0000313" key="3">
    <source>
        <dbReference type="EMBL" id="THU84237.1"/>
    </source>
</evidence>
<feature type="region of interest" description="Disordered" evidence="1">
    <location>
        <begin position="842"/>
        <end position="864"/>
    </location>
</feature>
<dbReference type="OrthoDB" id="3256296at2759"/>
<gene>
    <name evidence="3" type="ORF">K435DRAFT_928577</name>
</gene>
<organism evidence="3 4">
    <name type="scientific">Dendrothele bispora (strain CBS 962.96)</name>
    <dbReference type="NCBI Taxonomy" id="1314807"/>
    <lineage>
        <taxon>Eukaryota</taxon>
        <taxon>Fungi</taxon>
        <taxon>Dikarya</taxon>
        <taxon>Basidiomycota</taxon>
        <taxon>Agaricomycotina</taxon>
        <taxon>Agaricomycetes</taxon>
        <taxon>Agaricomycetidae</taxon>
        <taxon>Agaricales</taxon>
        <taxon>Agaricales incertae sedis</taxon>
        <taxon>Dendrothele</taxon>
    </lineage>
</organism>
<feature type="domain" description="DUF6589" evidence="2">
    <location>
        <begin position="263"/>
        <end position="722"/>
    </location>
</feature>